<keyword evidence="3" id="KW-0678">Repressor</keyword>
<keyword evidence="9" id="KW-0969">Cilium</keyword>
<evidence type="ECO:0000259" key="7">
    <source>
        <dbReference type="Pfam" id="PF04316"/>
    </source>
</evidence>
<keyword evidence="9" id="KW-0282">Flagellum</keyword>
<dbReference type="GO" id="GO:0045892">
    <property type="term" value="P:negative regulation of DNA-templated transcription"/>
    <property type="evidence" value="ECO:0007669"/>
    <property type="project" value="InterPro"/>
</dbReference>
<evidence type="ECO:0000256" key="4">
    <source>
        <dbReference type="ARBA" id="ARBA00022795"/>
    </source>
</evidence>
<dbReference type="InterPro" id="IPR035890">
    <property type="entry name" value="Anti-sigma-28_factor_FlgM_sf"/>
</dbReference>
<feature type="domain" description="Anti-sigma-28 factor FlgM C-terminal" evidence="7">
    <location>
        <begin position="38"/>
        <end position="86"/>
    </location>
</feature>
<dbReference type="OrthoDB" id="2329379at2"/>
<keyword evidence="6" id="KW-0804">Transcription</keyword>
<evidence type="ECO:0000313" key="9">
    <source>
        <dbReference type="EMBL" id="RSU15357.1"/>
    </source>
</evidence>
<name>A0A430B4V3_9ENTE</name>
<dbReference type="EMBL" id="JARQBZ010000009">
    <property type="protein sequence ID" value="MDT2833655.1"/>
    <property type="molecule type" value="Genomic_DNA"/>
</dbReference>
<evidence type="ECO:0000313" key="8">
    <source>
        <dbReference type="EMBL" id="MDT2833655.1"/>
    </source>
</evidence>
<evidence type="ECO:0000256" key="3">
    <source>
        <dbReference type="ARBA" id="ARBA00022491"/>
    </source>
</evidence>
<dbReference type="RefSeq" id="WP_126793158.1">
    <property type="nucleotide sequence ID" value="NZ_CP060720.1"/>
</dbReference>
<dbReference type="AlphaFoldDB" id="A0A430B4V3"/>
<dbReference type="InterPro" id="IPR031316">
    <property type="entry name" value="FlgM_C"/>
</dbReference>
<comment type="similarity">
    <text evidence="1">Belongs to the FlgM family.</text>
</comment>
<dbReference type="NCBIfam" id="TIGR03824">
    <property type="entry name" value="FlgM_jcvi"/>
    <property type="match status" value="1"/>
</dbReference>
<evidence type="ECO:0000256" key="1">
    <source>
        <dbReference type="ARBA" id="ARBA00005322"/>
    </source>
</evidence>
<evidence type="ECO:0000256" key="6">
    <source>
        <dbReference type="ARBA" id="ARBA00023163"/>
    </source>
</evidence>
<evidence type="ECO:0000256" key="2">
    <source>
        <dbReference type="ARBA" id="ARBA00017823"/>
    </source>
</evidence>
<dbReference type="GeneID" id="95580687"/>
<dbReference type="SUPFAM" id="SSF101498">
    <property type="entry name" value="Anti-sigma factor FlgM"/>
    <property type="match status" value="1"/>
</dbReference>
<dbReference type="Proteomes" id="UP000288028">
    <property type="component" value="Unassembled WGS sequence"/>
</dbReference>
<protein>
    <recommendedName>
        <fullName evidence="2">Negative regulator of flagellin synthesis</fullName>
    </recommendedName>
</protein>
<reference evidence="8" key="2">
    <citation type="submission" date="2023-03" db="EMBL/GenBank/DDBJ databases">
        <authorList>
            <person name="Shen W."/>
            <person name="Cai J."/>
        </authorList>
    </citation>
    <scope>NUCLEOTIDE SEQUENCE</scope>
    <source>
        <strain evidence="8">P96-3</strain>
    </source>
</reference>
<keyword evidence="10" id="KW-1185">Reference proteome</keyword>
<sequence>MKINNQYTSYFDSYHSQIGHDNVEKETSPTMKKETVEVDLSKTSKKLRFNNQLEDTEKTNRIAEIKQAIKDGTYKVSAEEIADKMSDTLKGQKESYGDK</sequence>
<evidence type="ECO:0000256" key="5">
    <source>
        <dbReference type="ARBA" id="ARBA00023015"/>
    </source>
</evidence>
<keyword evidence="4" id="KW-1005">Bacterial flagellum biogenesis</keyword>
<reference evidence="9 10" key="1">
    <citation type="submission" date="2017-05" db="EMBL/GenBank/DDBJ databases">
        <title>Vagococcus spp. assemblies.</title>
        <authorList>
            <person name="Gulvik C.A."/>
        </authorList>
    </citation>
    <scope>NUCLEOTIDE SEQUENCE [LARGE SCALE GENOMIC DNA]</scope>
    <source>
        <strain evidence="9 10">SS1714</strain>
    </source>
</reference>
<dbReference type="Pfam" id="PF04316">
    <property type="entry name" value="FlgM"/>
    <property type="match status" value="1"/>
</dbReference>
<comment type="caution">
    <text evidence="9">The sequence shown here is derived from an EMBL/GenBank/DDBJ whole genome shotgun (WGS) entry which is preliminary data.</text>
</comment>
<proteinExistence type="inferred from homology"/>
<accession>A0A430B4V3</accession>
<dbReference type="EMBL" id="NGKB01000005">
    <property type="protein sequence ID" value="RSU15357.1"/>
    <property type="molecule type" value="Genomic_DNA"/>
</dbReference>
<organism evidence="9 10">
    <name type="scientific">Vagococcus carniphilus</name>
    <dbReference type="NCBI Taxonomy" id="218144"/>
    <lineage>
        <taxon>Bacteria</taxon>
        <taxon>Bacillati</taxon>
        <taxon>Bacillota</taxon>
        <taxon>Bacilli</taxon>
        <taxon>Lactobacillales</taxon>
        <taxon>Enterococcaceae</taxon>
        <taxon>Vagococcus</taxon>
    </lineage>
</organism>
<dbReference type="InterPro" id="IPR007412">
    <property type="entry name" value="FlgM"/>
</dbReference>
<dbReference type="Proteomes" id="UP001268577">
    <property type="component" value="Unassembled WGS sequence"/>
</dbReference>
<dbReference type="GO" id="GO:0044781">
    <property type="term" value="P:bacterial-type flagellum organization"/>
    <property type="evidence" value="ECO:0007669"/>
    <property type="project" value="UniProtKB-KW"/>
</dbReference>
<evidence type="ECO:0000313" key="10">
    <source>
        <dbReference type="Proteomes" id="UP000288028"/>
    </source>
</evidence>
<gene>
    <name evidence="8" type="primary">flgM</name>
    <name evidence="9" type="ORF">CBF28_06435</name>
    <name evidence="8" type="ORF">P7H70_06265</name>
</gene>
<keyword evidence="9" id="KW-0966">Cell projection</keyword>
<keyword evidence="5" id="KW-0805">Transcription regulation</keyword>